<keyword evidence="6 9" id="KW-0479">Metal-binding</keyword>
<dbReference type="Pfam" id="PF02878">
    <property type="entry name" value="PGM_PMM_I"/>
    <property type="match status" value="1"/>
</dbReference>
<dbReference type="Pfam" id="PF02880">
    <property type="entry name" value="PGM_PMM_III"/>
    <property type="match status" value="1"/>
</dbReference>
<dbReference type="Pfam" id="PF02879">
    <property type="entry name" value="PGM_PMM_II"/>
    <property type="match status" value="1"/>
</dbReference>
<dbReference type="RefSeq" id="WP_344794356.1">
    <property type="nucleotide sequence ID" value="NZ_BAABBN010000002.1"/>
</dbReference>
<dbReference type="PROSITE" id="PS00710">
    <property type="entry name" value="PGM_PMM"/>
    <property type="match status" value="1"/>
</dbReference>
<dbReference type="InterPro" id="IPR005846">
    <property type="entry name" value="A-D-PHexomutase_a/b/a-III"/>
</dbReference>
<evidence type="ECO:0000259" key="12">
    <source>
        <dbReference type="Pfam" id="PF02880"/>
    </source>
</evidence>
<feature type="domain" description="Alpha-D-phosphohexomutase alpha/beta/alpha" evidence="11">
    <location>
        <begin position="187"/>
        <end position="290"/>
    </location>
</feature>
<dbReference type="EC" id="5.4.2.2" evidence="4"/>
<keyword evidence="14" id="KW-1185">Reference proteome</keyword>
<evidence type="ECO:0000256" key="9">
    <source>
        <dbReference type="RuleBase" id="RU004326"/>
    </source>
</evidence>
<comment type="cofactor">
    <cofactor evidence="2">
        <name>Mg(2+)</name>
        <dbReference type="ChEBI" id="CHEBI:18420"/>
    </cofactor>
</comment>
<dbReference type="InterPro" id="IPR036900">
    <property type="entry name" value="A-D-PHexomutase_C_sf"/>
</dbReference>
<name>A0ABP7LWW7_9GAMM</name>
<evidence type="ECO:0000256" key="2">
    <source>
        <dbReference type="ARBA" id="ARBA00001946"/>
    </source>
</evidence>
<protein>
    <recommendedName>
        <fullName evidence="4">phosphoglucomutase (alpha-D-glucose-1,6-bisphosphate-dependent)</fullName>
        <ecNumber evidence="4">5.4.2.2</ecNumber>
    </recommendedName>
</protein>
<evidence type="ECO:0000256" key="1">
    <source>
        <dbReference type="ARBA" id="ARBA00000443"/>
    </source>
</evidence>
<evidence type="ECO:0000313" key="14">
    <source>
        <dbReference type="Proteomes" id="UP001501565"/>
    </source>
</evidence>
<evidence type="ECO:0000256" key="5">
    <source>
        <dbReference type="ARBA" id="ARBA00022553"/>
    </source>
</evidence>
<comment type="catalytic activity">
    <reaction evidence="1">
        <text>alpha-D-glucose 1-phosphate = alpha-D-glucose 6-phosphate</text>
        <dbReference type="Rhea" id="RHEA:23536"/>
        <dbReference type="ChEBI" id="CHEBI:58225"/>
        <dbReference type="ChEBI" id="CHEBI:58601"/>
        <dbReference type="EC" id="5.4.2.2"/>
    </reaction>
</comment>
<comment type="caution">
    <text evidence="13">The sequence shown here is derived from an EMBL/GenBank/DDBJ whole genome shotgun (WGS) entry which is preliminary data.</text>
</comment>
<dbReference type="PRINTS" id="PR00509">
    <property type="entry name" value="PGMPMM"/>
</dbReference>
<evidence type="ECO:0000256" key="4">
    <source>
        <dbReference type="ARBA" id="ARBA00012728"/>
    </source>
</evidence>
<dbReference type="Gene3D" id="3.40.120.10">
    <property type="entry name" value="Alpha-D-Glucose-1,6-Bisphosphate, subunit A, domain 3"/>
    <property type="match status" value="3"/>
</dbReference>
<keyword evidence="5" id="KW-0597">Phosphoprotein</keyword>
<dbReference type="PANTHER" id="PTHR22573">
    <property type="entry name" value="PHOSPHOHEXOMUTASE FAMILY MEMBER"/>
    <property type="match status" value="1"/>
</dbReference>
<evidence type="ECO:0000256" key="6">
    <source>
        <dbReference type="ARBA" id="ARBA00022723"/>
    </source>
</evidence>
<dbReference type="PANTHER" id="PTHR22573:SF2">
    <property type="entry name" value="PHOSPHOGLUCOMUTASE"/>
    <property type="match status" value="1"/>
</dbReference>
<keyword evidence="8" id="KW-0413">Isomerase</keyword>
<evidence type="ECO:0000313" key="13">
    <source>
        <dbReference type="EMBL" id="GAA3910181.1"/>
    </source>
</evidence>
<dbReference type="InterPro" id="IPR005845">
    <property type="entry name" value="A-D-PHexomutase_a/b/a-II"/>
</dbReference>
<evidence type="ECO:0000256" key="7">
    <source>
        <dbReference type="ARBA" id="ARBA00022842"/>
    </source>
</evidence>
<dbReference type="NCBIfam" id="NF005737">
    <property type="entry name" value="PRK07564.1-1"/>
    <property type="match status" value="1"/>
</dbReference>
<dbReference type="InterPro" id="IPR045244">
    <property type="entry name" value="PGM"/>
</dbReference>
<evidence type="ECO:0000259" key="10">
    <source>
        <dbReference type="Pfam" id="PF02878"/>
    </source>
</evidence>
<evidence type="ECO:0000256" key="8">
    <source>
        <dbReference type="ARBA" id="ARBA00023235"/>
    </source>
</evidence>
<dbReference type="SUPFAM" id="SSF53738">
    <property type="entry name" value="Phosphoglucomutase, first 3 domains"/>
    <property type="match status" value="3"/>
</dbReference>
<dbReference type="Pfam" id="PF24947">
    <property type="entry name" value="PGM1_C_vert_fung"/>
    <property type="match status" value="1"/>
</dbReference>
<feature type="domain" description="Alpha-D-phosphohexomutase alpha/beta/alpha" evidence="12">
    <location>
        <begin position="299"/>
        <end position="411"/>
    </location>
</feature>
<accession>A0ABP7LWW7</accession>
<dbReference type="InterPro" id="IPR016055">
    <property type="entry name" value="A-D-PHexomutase_a/b/a-I/II/III"/>
</dbReference>
<evidence type="ECO:0000256" key="3">
    <source>
        <dbReference type="ARBA" id="ARBA00010231"/>
    </source>
</evidence>
<dbReference type="InterPro" id="IPR005841">
    <property type="entry name" value="Alpha-D-phosphohexomutase_SF"/>
</dbReference>
<proteinExistence type="inferred from homology"/>
<gene>
    <name evidence="13" type="ORF">GCM10022277_01060</name>
</gene>
<organism evidence="13 14">
    <name type="scientific">Litoribacillus peritrichatus</name>
    <dbReference type="NCBI Taxonomy" id="718191"/>
    <lineage>
        <taxon>Bacteria</taxon>
        <taxon>Pseudomonadati</taxon>
        <taxon>Pseudomonadota</taxon>
        <taxon>Gammaproteobacteria</taxon>
        <taxon>Oceanospirillales</taxon>
        <taxon>Oceanospirillaceae</taxon>
        <taxon>Litoribacillus</taxon>
    </lineage>
</organism>
<dbReference type="Proteomes" id="UP001501565">
    <property type="component" value="Unassembled WGS sequence"/>
</dbReference>
<dbReference type="InterPro" id="IPR016066">
    <property type="entry name" value="A-D-PHexomutase_CS"/>
</dbReference>
<feature type="domain" description="Alpha-D-phosphohexomutase alpha/beta/alpha" evidence="10">
    <location>
        <begin position="17"/>
        <end position="155"/>
    </location>
</feature>
<comment type="similarity">
    <text evidence="3 9">Belongs to the phosphohexose mutase family.</text>
</comment>
<reference evidence="14" key="1">
    <citation type="journal article" date="2019" name="Int. J. Syst. Evol. Microbiol.">
        <title>The Global Catalogue of Microorganisms (GCM) 10K type strain sequencing project: providing services to taxonomists for standard genome sequencing and annotation.</title>
        <authorList>
            <consortium name="The Broad Institute Genomics Platform"/>
            <consortium name="The Broad Institute Genome Sequencing Center for Infectious Disease"/>
            <person name="Wu L."/>
            <person name="Ma J."/>
        </authorList>
    </citation>
    <scope>NUCLEOTIDE SEQUENCE [LARGE SCALE GENOMIC DNA]</scope>
    <source>
        <strain evidence="14">JCM 17551</strain>
    </source>
</reference>
<evidence type="ECO:0000259" key="11">
    <source>
        <dbReference type="Pfam" id="PF02879"/>
    </source>
</evidence>
<dbReference type="SUPFAM" id="SSF55957">
    <property type="entry name" value="Phosphoglucomutase, C-terminal domain"/>
    <property type="match status" value="1"/>
</dbReference>
<dbReference type="Gene3D" id="3.30.310.50">
    <property type="entry name" value="Alpha-D-phosphohexomutase, C-terminal domain"/>
    <property type="match status" value="1"/>
</dbReference>
<dbReference type="EMBL" id="BAABBN010000002">
    <property type="protein sequence ID" value="GAA3910181.1"/>
    <property type="molecule type" value="Genomic_DNA"/>
</dbReference>
<dbReference type="InterPro" id="IPR005844">
    <property type="entry name" value="A-D-PHexomutase_a/b/a-I"/>
</dbReference>
<sequence>MHDYGVKEYSTVPYTDQKPGTSGLRKKVDVFKQENYLANFVQSFLNVIKKDKPHLLVVGGDGRYFNLEAIQTIIRIAVANEIPQLLIAKGGILSTPAASHWIRKYQADAGIILSASHNPAGEDGDFGIKFNGANGAPAPESLTAAVYEESTQISAYQTADVGEIDLNEIQDIYLNKTELIIRDGVVDYVHHMASLFNFESLMQGFESGTLSILFDAMHAVTGPYARQLLVDVLGADKTSVFNAYPKFDFGGGHPDPNLVHAAELVAKMSEDEAPVLGAASDGDGDRNIILGKNQFVSPSDSLAVILEHHRLLPQFAEGISGVARSMPTSTAVDRVAASFGIDCYETPTGWKFFGNLLDDERIQLCGEESFGTGSDHVREKDGLWAVLAWLTIVNSLKLPVSEIMANHWARYGRSYYCRYDFEGINSDSANHLMAALNESLTSLAGQDFGQYRVERADNFSYSDPVDGSVSANQGVRVYFTDGSRVVYRLSGTGTVGATLRVYLEQYTAADGDLTGDAASVTKSLAEVALIIAKVEELTGRSEPDVIT</sequence>
<keyword evidence="7 9" id="KW-0460">Magnesium</keyword>